<dbReference type="Gene3D" id="2.10.70.10">
    <property type="entry name" value="Complement Module, domain 1"/>
    <property type="match status" value="1"/>
</dbReference>
<reference evidence="2 3" key="1">
    <citation type="submission" date="2019-02" db="EMBL/GenBank/DDBJ databases">
        <title>Opniocepnalus argus genome.</title>
        <authorList>
            <person name="Zhou C."/>
            <person name="Xiao S."/>
        </authorList>
    </citation>
    <scope>NUCLEOTIDE SEQUENCE [LARGE SCALE GENOMIC DNA]</scope>
    <source>
        <strain evidence="2">OARG1902GOOAL</strain>
        <tissue evidence="2">Muscle</tissue>
    </source>
</reference>
<evidence type="ECO:0000313" key="2">
    <source>
        <dbReference type="EMBL" id="KAF3695353.1"/>
    </source>
</evidence>
<accession>A0A6G1PYT9</accession>
<dbReference type="PROSITE" id="PS01208">
    <property type="entry name" value="VWFC_1"/>
    <property type="match status" value="1"/>
</dbReference>
<dbReference type="Proteomes" id="UP000503349">
    <property type="component" value="Chromosome 11"/>
</dbReference>
<reference evidence="3" key="2">
    <citation type="submission" date="2019-02" db="EMBL/GenBank/DDBJ databases">
        <title>Opniocepnalus argus Var Kimnra genome.</title>
        <authorList>
            <person name="Zhou C."/>
            <person name="Xiao S."/>
        </authorList>
    </citation>
    <scope>NUCLEOTIDE SEQUENCE [LARGE SCALE GENOMIC DNA]</scope>
</reference>
<dbReference type="AlphaFoldDB" id="A0A6G1PYT9"/>
<dbReference type="SUPFAM" id="SSF57603">
    <property type="entry name" value="FnI-like domain"/>
    <property type="match status" value="2"/>
</dbReference>
<dbReference type="Pfam" id="PF00093">
    <property type="entry name" value="VWC"/>
    <property type="match status" value="1"/>
</dbReference>
<dbReference type="InterPro" id="IPR001007">
    <property type="entry name" value="VWF_dom"/>
</dbReference>
<keyword evidence="3" id="KW-1185">Reference proteome</keyword>
<gene>
    <name evidence="2" type="ORF">EXN66_Car011029</name>
</gene>
<proteinExistence type="predicted"/>
<sequence length="282" mass="30977">MLLQLQINSFGIMVFFFCIRGCEIFMIANGVPHHAQYAFAPGGVYPATLSPAPLSAVLQIRALSPQLESAAPSVATMEGQIKVKRTGLCCEECAAAKGSCLYEGTVRYHGEMWNSTGCEFCTCNRGQVLCQRAECGRVECPEDMARWTDGGCRECECRDAQVTCYLRSCPTCPPGTLALAQEDRCCPECRHDSMSIIAVMPVSVVPDAYRVSSAMQTVWRVWELLTTVKAARTQRPFSTLATACLSVQLVTMQREEYVQLSTVPFRLPVLLVSPTLTACDRS</sequence>
<dbReference type="PROSITE" id="PS50184">
    <property type="entry name" value="VWFC_2"/>
    <property type="match status" value="1"/>
</dbReference>
<dbReference type="EMBL" id="CM015722">
    <property type="protein sequence ID" value="KAF3695353.1"/>
    <property type="molecule type" value="Genomic_DNA"/>
</dbReference>
<organism evidence="2 3">
    <name type="scientific">Channa argus</name>
    <name type="common">Northern snakehead</name>
    <name type="synonym">Ophicephalus argus</name>
    <dbReference type="NCBI Taxonomy" id="215402"/>
    <lineage>
        <taxon>Eukaryota</taxon>
        <taxon>Metazoa</taxon>
        <taxon>Chordata</taxon>
        <taxon>Craniata</taxon>
        <taxon>Vertebrata</taxon>
        <taxon>Euteleostomi</taxon>
        <taxon>Actinopterygii</taxon>
        <taxon>Neopterygii</taxon>
        <taxon>Teleostei</taxon>
        <taxon>Neoteleostei</taxon>
        <taxon>Acanthomorphata</taxon>
        <taxon>Anabantaria</taxon>
        <taxon>Anabantiformes</taxon>
        <taxon>Channoidei</taxon>
        <taxon>Channidae</taxon>
        <taxon>Channa</taxon>
    </lineage>
</organism>
<name>A0A6G1PYT9_CHAAH</name>
<evidence type="ECO:0000313" key="3">
    <source>
        <dbReference type="Proteomes" id="UP000503349"/>
    </source>
</evidence>
<evidence type="ECO:0000259" key="1">
    <source>
        <dbReference type="PROSITE" id="PS50184"/>
    </source>
</evidence>
<feature type="domain" description="VWFC" evidence="1">
    <location>
        <begin position="98"/>
        <end position="190"/>
    </location>
</feature>
<protein>
    <submittedName>
        <fullName evidence="2">Extracellular matrix protein FRAS1</fullName>
    </submittedName>
</protein>